<feature type="chain" id="PRO_5047039272" evidence="1">
    <location>
        <begin position="28"/>
        <end position="477"/>
    </location>
</feature>
<name>A0ABZ2IJT4_9BACT</name>
<protein>
    <submittedName>
        <fullName evidence="4">DUF3863 domain-containing protein</fullName>
    </submittedName>
</protein>
<keyword evidence="1" id="KW-0732">Signal</keyword>
<reference evidence="4 5" key="1">
    <citation type="submission" date="2024-02" db="EMBL/GenBank/DDBJ databases">
        <title>Whole genome sequencing of Parabacteroides sp. AD58.</title>
        <authorList>
            <person name="Chaplin A.V."/>
            <person name="Pikina A.P."/>
            <person name="Sokolova S.R."/>
            <person name="Korostin D.O."/>
            <person name="Efimov B.A."/>
        </authorList>
    </citation>
    <scope>NUCLEOTIDE SEQUENCE [LARGE SCALE GENOMIC DNA]</scope>
    <source>
        <strain evidence="4 5">AD58</strain>
    </source>
</reference>
<dbReference type="Pfam" id="PF12979">
    <property type="entry name" value="DUF3863"/>
    <property type="match status" value="1"/>
</dbReference>
<dbReference type="Pfam" id="PF12980">
    <property type="entry name" value="DUF3864"/>
    <property type="match status" value="1"/>
</dbReference>
<feature type="signal peptide" evidence="1">
    <location>
        <begin position="1"/>
        <end position="27"/>
    </location>
</feature>
<dbReference type="RefSeq" id="WP_338578728.1">
    <property type="nucleotide sequence ID" value="NZ_CP146284.1"/>
</dbReference>
<evidence type="ECO:0000259" key="3">
    <source>
        <dbReference type="Pfam" id="PF12980"/>
    </source>
</evidence>
<feature type="domain" description="DUF3864" evidence="3">
    <location>
        <begin position="391"/>
        <end position="470"/>
    </location>
</feature>
<dbReference type="InterPro" id="IPR024334">
    <property type="entry name" value="DUF3863"/>
</dbReference>
<organism evidence="4 5">
    <name type="scientific">Parabacteroides absconsus</name>
    <dbReference type="NCBI Taxonomy" id="2951805"/>
    <lineage>
        <taxon>Bacteria</taxon>
        <taxon>Pseudomonadati</taxon>
        <taxon>Bacteroidota</taxon>
        <taxon>Bacteroidia</taxon>
        <taxon>Bacteroidales</taxon>
        <taxon>Tannerellaceae</taxon>
        <taxon>Parabacteroides</taxon>
    </lineage>
</organism>
<dbReference type="Gene3D" id="3.20.20.510">
    <property type="entry name" value="Uncharacterised protein PF12979, DUF3863"/>
    <property type="match status" value="1"/>
</dbReference>
<dbReference type="Proteomes" id="UP001320603">
    <property type="component" value="Chromosome"/>
</dbReference>
<dbReference type="Gene3D" id="3.30.1120.110">
    <property type="match status" value="1"/>
</dbReference>
<accession>A0ABZ2IJT4</accession>
<dbReference type="EMBL" id="CP146284">
    <property type="protein sequence ID" value="WWV65633.1"/>
    <property type="molecule type" value="Genomic_DNA"/>
</dbReference>
<keyword evidence="5" id="KW-1185">Reference proteome</keyword>
<evidence type="ECO:0000256" key="1">
    <source>
        <dbReference type="SAM" id="SignalP"/>
    </source>
</evidence>
<gene>
    <name evidence="4" type="ORF">NEE14_011580</name>
</gene>
<sequence>MKKKRIHNLCRCLLSLLLIGSSLYIHKISATENQGQPLQLKGGRFVTLCIMIRTSPWEVSRDVKLHPRDEGNWHSLEQVKALREAFAKNNPDGRLTWGFTLNALEDQRPNYQEIRDFAVECQKKYGDEISYFPGYFPAMYLPRERVNKEMSEAIHEISEMVGNGYRPKCIMGGFLSADNLKYLAEKENIHVAHAVIWSQHSIDGGGADGSPSYPYYPSTQHFCKPAQRKDDFIDCVNLDGWTMDFICARQAGQKGHAITEYNSRRGVGPIETYKGWGLDLGHYEVMHTQSIHFDKGVELNGFGWVTNIWEAQMYYEFGKEFICQAMEKWVTDTKKRWPDVHFVTFGEFGELWRSEYKSNDDWNYKFEERGSGFGDSYNNLEIKWFMNKEFRLALLRDWHKEGSPTYVIDFTRYDLPAHEPADPSPEYPIKDWSLMNVINQKGLREQDKPRQLNELNPTDQDLIKNFYPELFKLEFNL</sequence>
<dbReference type="InterPro" id="IPR024335">
    <property type="entry name" value="DUF3864"/>
</dbReference>
<proteinExistence type="predicted"/>
<feature type="domain" description="DUF3863" evidence="2">
    <location>
        <begin position="38"/>
        <end position="386"/>
    </location>
</feature>
<evidence type="ECO:0000313" key="5">
    <source>
        <dbReference type="Proteomes" id="UP001320603"/>
    </source>
</evidence>
<evidence type="ECO:0000313" key="4">
    <source>
        <dbReference type="EMBL" id="WWV65633.1"/>
    </source>
</evidence>
<evidence type="ECO:0000259" key="2">
    <source>
        <dbReference type="Pfam" id="PF12979"/>
    </source>
</evidence>